<dbReference type="PANTHER" id="PTHR10127:SF793">
    <property type="entry name" value="ZINC METALLOPROTEINASE NAS-31"/>
    <property type="match status" value="1"/>
</dbReference>
<dbReference type="PANTHER" id="PTHR10127">
    <property type="entry name" value="DISCOIDIN, CUB, EGF, LAMININ , AND ZINC METALLOPROTEASE DOMAIN CONTAINING"/>
    <property type="match status" value="1"/>
</dbReference>
<evidence type="ECO:0000313" key="4">
    <source>
        <dbReference type="Proteomes" id="UP000230423"/>
    </source>
</evidence>
<dbReference type="PROSITE" id="PS51864">
    <property type="entry name" value="ASTACIN"/>
    <property type="match status" value="1"/>
</dbReference>
<feature type="domain" description="Peptidase M12A" evidence="2">
    <location>
        <begin position="144"/>
        <end position="209"/>
    </location>
</feature>
<sequence length="297" mass="33997">MLLTYLQLFENTALFKIRDKIRSMKEKVLKTLELSPAMMKSLQERLKKLRPIKNDKVQEIGDTITEVNENSQVDQYLYQGDVVLTEEQADEIVEDIEDEVVGGNRTKRQAFKDHRYPKMLWSQGVNYYFHNLASMHASKIPNKQETTKTNDNYGMTYDYGSIMHYGGTSASFNKKPTMVPFDVDYQQTLGSPFISFIELSMLNEHYKCKENCNPSKSAKCEMGGFPHPRDCSKCICPGGYAGDRCTERPSGCGSTIQASPDWERLQDTLGSGECAKDDIISVCYNSCFYYYDYNKET</sequence>
<evidence type="ECO:0000256" key="1">
    <source>
        <dbReference type="PROSITE-ProRule" id="PRU01211"/>
    </source>
</evidence>
<comment type="caution">
    <text evidence="1">Lacks conserved residue(s) required for the propagation of feature annotation.</text>
</comment>
<organism evidence="3 4">
    <name type="scientific">Teladorsagia circumcincta</name>
    <name type="common">Brown stomach worm</name>
    <name type="synonym">Ostertagia circumcincta</name>
    <dbReference type="NCBI Taxonomy" id="45464"/>
    <lineage>
        <taxon>Eukaryota</taxon>
        <taxon>Metazoa</taxon>
        <taxon>Ecdysozoa</taxon>
        <taxon>Nematoda</taxon>
        <taxon>Chromadorea</taxon>
        <taxon>Rhabditida</taxon>
        <taxon>Rhabditina</taxon>
        <taxon>Rhabditomorpha</taxon>
        <taxon>Strongyloidea</taxon>
        <taxon>Trichostrongylidae</taxon>
        <taxon>Teladorsagia</taxon>
    </lineage>
</organism>
<dbReference type="Proteomes" id="UP000230423">
    <property type="component" value="Unassembled WGS sequence"/>
</dbReference>
<dbReference type="AlphaFoldDB" id="A0A2G9TMA2"/>
<dbReference type="EMBL" id="KZ358736">
    <property type="protein sequence ID" value="PIO59129.1"/>
    <property type="molecule type" value="Genomic_DNA"/>
</dbReference>
<name>A0A2G9TMA2_TELCI</name>
<reference evidence="3 4" key="1">
    <citation type="submission" date="2015-09" db="EMBL/GenBank/DDBJ databases">
        <title>Draft genome of the parasitic nematode Teladorsagia circumcincta isolate WARC Sus (inbred).</title>
        <authorList>
            <person name="Mitreva M."/>
        </authorList>
    </citation>
    <scope>NUCLEOTIDE SEQUENCE [LARGE SCALE GENOMIC DNA]</scope>
    <source>
        <strain evidence="3 4">S</strain>
    </source>
</reference>
<dbReference type="Pfam" id="PF01400">
    <property type="entry name" value="Astacin"/>
    <property type="match status" value="1"/>
</dbReference>
<keyword evidence="4" id="KW-1185">Reference proteome</keyword>
<dbReference type="Gene3D" id="3.40.390.10">
    <property type="entry name" value="Collagenase (Catalytic Domain)"/>
    <property type="match status" value="1"/>
</dbReference>
<evidence type="ECO:0000259" key="2">
    <source>
        <dbReference type="PROSITE" id="PS51864"/>
    </source>
</evidence>
<dbReference type="GO" id="GO:0006508">
    <property type="term" value="P:proteolysis"/>
    <property type="evidence" value="ECO:0007669"/>
    <property type="project" value="InterPro"/>
</dbReference>
<dbReference type="InterPro" id="IPR024079">
    <property type="entry name" value="MetalloPept_cat_dom_sf"/>
</dbReference>
<evidence type="ECO:0000313" key="3">
    <source>
        <dbReference type="EMBL" id="PIO59129.1"/>
    </source>
</evidence>
<dbReference type="OrthoDB" id="5894885at2759"/>
<gene>
    <name evidence="3" type="ORF">TELCIR_19418</name>
</gene>
<protein>
    <submittedName>
        <fullName evidence="3">Astacin</fullName>
    </submittedName>
</protein>
<dbReference type="InterPro" id="IPR001506">
    <property type="entry name" value="Peptidase_M12A"/>
</dbReference>
<accession>A0A2G9TMA2</accession>
<dbReference type="SUPFAM" id="SSF55486">
    <property type="entry name" value="Metalloproteases ('zincins'), catalytic domain"/>
    <property type="match status" value="1"/>
</dbReference>
<dbReference type="GO" id="GO:0004222">
    <property type="term" value="F:metalloendopeptidase activity"/>
    <property type="evidence" value="ECO:0007669"/>
    <property type="project" value="InterPro"/>
</dbReference>
<proteinExistence type="predicted"/>